<dbReference type="Gene3D" id="3.40.50.2300">
    <property type="match status" value="2"/>
</dbReference>
<evidence type="ECO:0000256" key="3">
    <source>
        <dbReference type="ARBA" id="ARBA00023163"/>
    </source>
</evidence>
<gene>
    <name evidence="5" type="ORF">F3B85_01515</name>
</gene>
<evidence type="ECO:0000313" key="5">
    <source>
        <dbReference type="EMBL" id="KAA4543315.1"/>
    </source>
</evidence>
<dbReference type="Pfam" id="PF00356">
    <property type="entry name" value="LacI"/>
    <property type="match status" value="1"/>
</dbReference>
<dbReference type="GO" id="GO:0000976">
    <property type="term" value="F:transcription cis-regulatory region binding"/>
    <property type="evidence" value="ECO:0007669"/>
    <property type="project" value="TreeGrafter"/>
</dbReference>
<dbReference type="EMBL" id="VWGP01000001">
    <property type="protein sequence ID" value="KAA4543315.1"/>
    <property type="molecule type" value="Genomic_DNA"/>
</dbReference>
<reference evidence="5 6" key="1">
    <citation type="journal article" date="2019" name="Nat. Med.">
        <title>A library of human gut bacterial isolates paired with longitudinal multiomics data enables mechanistic microbiome research.</title>
        <authorList>
            <person name="Poyet M."/>
            <person name="Groussin M."/>
            <person name="Gibbons S.M."/>
            <person name="Avila-Pacheco J."/>
            <person name="Jiang X."/>
            <person name="Kearney S.M."/>
            <person name="Perrotta A.R."/>
            <person name="Berdy B."/>
            <person name="Zhao S."/>
            <person name="Lieberman T.D."/>
            <person name="Swanson P.K."/>
            <person name="Smith M."/>
            <person name="Roesemann S."/>
            <person name="Alexander J.E."/>
            <person name="Rich S.A."/>
            <person name="Livny J."/>
            <person name="Vlamakis H."/>
            <person name="Clish C."/>
            <person name="Bullock K."/>
            <person name="Deik A."/>
            <person name="Scott J."/>
            <person name="Pierce K.A."/>
            <person name="Xavier R.J."/>
            <person name="Alm E.J."/>
        </authorList>
    </citation>
    <scope>NUCLEOTIDE SEQUENCE [LARGE SCALE GENOMIC DNA]</scope>
    <source>
        <strain evidence="5 6">BIOML-A41</strain>
    </source>
</reference>
<dbReference type="Gene3D" id="1.10.260.40">
    <property type="entry name" value="lambda repressor-like DNA-binding domains"/>
    <property type="match status" value="1"/>
</dbReference>
<protein>
    <submittedName>
        <fullName evidence="5">LacI family transcriptional regulator</fullName>
    </submittedName>
</protein>
<dbReference type="AlphaFoldDB" id="A0A5M5MCH1"/>
<dbReference type="Proteomes" id="UP000478493">
    <property type="component" value="Unassembled WGS sequence"/>
</dbReference>
<proteinExistence type="predicted"/>
<dbReference type="InterPro" id="IPR010982">
    <property type="entry name" value="Lambda_DNA-bd_dom_sf"/>
</dbReference>
<evidence type="ECO:0000313" key="6">
    <source>
        <dbReference type="Proteomes" id="UP000478493"/>
    </source>
</evidence>
<dbReference type="SUPFAM" id="SSF47413">
    <property type="entry name" value="lambda repressor-like DNA-binding domains"/>
    <property type="match status" value="1"/>
</dbReference>
<dbReference type="InterPro" id="IPR001761">
    <property type="entry name" value="Peripla_BP/Lac1_sug-bd_dom"/>
</dbReference>
<dbReference type="PANTHER" id="PTHR30146:SF109">
    <property type="entry name" value="HTH-TYPE TRANSCRIPTIONAL REGULATOR GALS"/>
    <property type="match status" value="1"/>
</dbReference>
<dbReference type="InterPro" id="IPR028082">
    <property type="entry name" value="Peripla_BP_I"/>
</dbReference>
<evidence type="ECO:0000256" key="1">
    <source>
        <dbReference type="ARBA" id="ARBA00023015"/>
    </source>
</evidence>
<dbReference type="Pfam" id="PF00532">
    <property type="entry name" value="Peripla_BP_1"/>
    <property type="match status" value="1"/>
</dbReference>
<evidence type="ECO:0000259" key="4">
    <source>
        <dbReference type="PROSITE" id="PS50932"/>
    </source>
</evidence>
<dbReference type="GO" id="GO:0003700">
    <property type="term" value="F:DNA-binding transcription factor activity"/>
    <property type="evidence" value="ECO:0007669"/>
    <property type="project" value="TreeGrafter"/>
</dbReference>
<accession>A0A5M5MCH1</accession>
<evidence type="ECO:0000256" key="2">
    <source>
        <dbReference type="ARBA" id="ARBA00023125"/>
    </source>
</evidence>
<dbReference type="PANTHER" id="PTHR30146">
    <property type="entry name" value="LACI-RELATED TRANSCRIPTIONAL REPRESSOR"/>
    <property type="match status" value="1"/>
</dbReference>
<dbReference type="CDD" id="cd01392">
    <property type="entry name" value="HTH_LacI"/>
    <property type="match status" value="1"/>
</dbReference>
<organism evidence="5 6">
    <name type="scientific">Bacteroides ovatus</name>
    <dbReference type="NCBI Taxonomy" id="28116"/>
    <lineage>
        <taxon>Bacteria</taxon>
        <taxon>Pseudomonadati</taxon>
        <taxon>Bacteroidota</taxon>
        <taxon>Bacteroidia</taxon>
        <taxon>Bacteroidales</taxon>
        <taxon>Bacteroidaceae</taxon>
        <taxon>Bacteroides</taxon>
    </lineage>
</organism>
<keyword evidence="1" id="KW-0805">Transcription regulation</keyword>
<dbReference type="SMART" id="SM00354">
    <property type="entry name" value="HTH_LACI"/>
    <property type="match status" value="1"/>
</dbReference>
<sequence length="353" mass="39744">MIIFVRILKLYTMSKSRITIKDLARELNISTSTVSRALADKWDVNPETRKAVLELAEKMNYHPNPISLSLKQNQTMSIGVIVPEFINSFFAEVIMGIQSVMNPKGYHILISQSNESADIEFANLKAMEEKMVDGIIISVTQDTRATEYFKTLREKNLPIVFFNRIAPEVSAYNVIIDDYKWAFTAVEHLIKEGYKRIAHLAGPENLFLSKERKRGYIDALKKYGYPIEEELIIPAGILMESGITAAYSILEMPNKPDAIFAVNDPAAIGAMKTLQKKGMVIPHDIAFVGFSESQKALIIEPNLTSVEQPTFEMGKVTAELLLEQIKNNSDETRPSKTIILDAKLNIRESSIKK</sequence>
<comment type="caution">
    <text evidence="5">The sequence shown here is derived from an EMBL/GenBank/DDBJ whole genome shotgun (WGS) entry which is preliminary data.</text>
</comment>
<keyword evidence="3" id="KW-0804">Transcription</keyword>
<dbReference type="PROSITE" id="PS50932">
    <property type="entry name" value="HTH_LACI_2"/>
    <property type="match status" value="1"/>
</dbReference>
<dbReference type="CDD" id="cd06267">
    <property type="entry name" value="PBP1_LacI_sugar_binding-like"/>
    <property type="match status" value="1"/>
</dbReference>
<dbReference type="SUPFAM" id="SSF53822">
    <property type="entry name" value="Periplasmic binding protein-like I"/>
    <property type="match status" value="1"/>
</dbReference>
<name>A0A5M5MCH1_BACOV</name>
<feature type="domain" description="HTH lacI-type" evidence="4">
    <location>
        <begin position="18"/>
        <end position="72"/>
    </location>
</feature>
<keyword evidence="2" id="KW-0238">DNA-binding</keyword>
<dbReference type="InterPro" id="IPR000843">
    <property type="entry name" value="HTH_LacI"/>
</dbReference>